<evidence type="ECO:0000256" key="11">
    <source>
        <dbReference type="PIRNR" id="PIRNR037096"/>
    </source>
</evidence>
<comment type="similarity">
    <text evidence="3 11">Belongs to the adaptor complexes large subunit family.</text>
</comment>
<dbReference type="Pfam" id="PF24080">
    <property type="entry name" value="AP3B1_C_2"/>
    <property type="match status" value="1"/>
</dbReference>
<evidence type="ECO:0000256" key="3">
    <source>
        <dbReference type="ARBA" id="ARBA00006613"/>
    </source>
</evidence>
<dbReference type="InterPro" id="IPR002553">
    <property type="entry name" value="Clathrin/coatomer_adapt-like_N"/>
</dbReference>
<dbReference type="InterPro" id="IPR056314">
    <property type="entry name" value="AP3B1/2_C"/>
</dbReference>
<feature type="region of interest" description="Disordered" evidence="12">
    <location>
        <begin position="721"/>
        <end position="782"/>
    </location>
</feature>
<feature type="domain" description="AP-3 complex subunit beta C-terminal" evidence="13">
    <location>
        <begin position="813"/>
        <end position="967"/>
    </location>
</feature>
<evidence type="ECO:0000256" key="1">
    <source>
        <dbReference type="ARBA" id="ARBA00004145"/>
    </source>
</evidence>
<evidence type="ECO:0000256" key="8">
    <source>
        <dbReference type="ARBA" id="ARBA00023136"/>
    </source>
</evidence>
<dbReference type="Proteomes" id="UP001634007">
    <property type="component" value="Unassembled WGS sequence"/>
</dbReference>
<evidence type="ECO:0000256" key="7">
    <source>
        <dbReference type="ARBA" id="ARBA00023034"/>
    </source>
</evidence>
<name>A0ABD3IV31_EUCGL</name>
<dbReference type="AlphaFoldDB" id="A0ABD3IV31"/>
<organism evidence="14 15">
    <name type="scientific">Eucalyptus globulus</name>
    <name type="common">Tasmanian blue gum</name>
    <dbReference type="NCBI Taxonomy" id="34317"/>
    <lineage>
        <taxon>Eukaryota</taxon>
        <taxon>Viridiplantae</taxon>
        <taxon>Streptophyta</taxon>
        <taxon>Embryophyta</taxon>
        <taxon>Tracheophyta</taxon>
        <taxon>Spermatophyta</taxon>
        <taxon>Magnoliopsida</taxon>
        <taxon>eudicotyledons</taxon>
        <taxon>Gunneridae</taxon>
        <taxon>Pentapetalae</taxon>
        <taxon>rosids</taxon>
        <taxon>malvids</taxon>
        <taxon>Myrtales</taxon>
        <taxon>Myrtaceae</taxon>
        <taxon>Myrtoideae</taxon>
        <taxon>Eucalypteae</taxon>
        <taxon>Eucalyptus</taxon>
    </lineage>
</organism>
<dbReference type="GO" id="GO:0005794">
    <property type="term" value="C:Golgi apparatus"/>
    <property type="evidence" value="ECO:0007669"/>
    <property type="project" value="UniProtKB-SubCell"/>
</dbReference>
<dbReference type="Pfam" id="PF14796">
    <property type="entry name" value="AP3B1_C"/>
    <property type="match status" value="1"/>
</dbReference>
<dbReference type="GO" id="GO:0030123">
    <property type="term" value="C:AP-3 adaptor complex"/>
    <property type="evidence" value="ECO:0007669"/>
    <property type="project" value="UniProtKB-UniRule"/>
</dbReference>
<keyword evidence="8 11" id="KW-0472">Membrane</keyword>
<dbReference type="GO" id="GO:0015031">
    <property type="term" value="P:protein transport"/>
    <property type="evidence" value="ECO:0007669"/>
    <property type="project" value="UniProtKB-KW"/>
</dbReference>
<dbReference type="Pfam" id="PF01602">
    <property type="entry name" value="Adaptin_N"/>
    <property type="match status" value="1"/>
</dbReference>
<dbReference type="InterPro" id="IPR026740">
    <property type="entry name" value="AP3_beta"/>
</dbReference>
<dbReference type="SUPFAM" id="SSF48371">
    <property type="entry name" value="ARM repeat"/>
    <property type="match status" value="1"/>
</dbReference>
<keyword evidence="7" id="KW-0333">Golgi apparatus</keyword>
<dbReference type="InterPro" id="IPR011989">
    <property type="entry name" value="ARM-like"/>
</dbReference>
<evidence type="ECO:0000259" key="13">
    <source>
        <dbReference type="SMART" id="SM01355"/>
    </source>
</evidence>
<evidence type="ECO:0000256" key="6">
    <source>
        <dbReference type="ARBA" id="ARBA00022927"/>
    </source>
</evidence>
<proteinExistence type="inferred from homology"/>
<evidence type="ECO:0000256" key="5">
    <source>
        <dbReference type="ARBA" id="ARBA00022553"/>
    </source>
</evidence>
<evidence type="ECO:0000313" key="14">
    <source>
        <dbReference type="EMBL" id="KAL3717776.1"/>
    </source>
</evidence>
<evidence type="ECO:0000256" key="10">
    <source>
        <dbReference type="ARBA" id="ARBA00023570"/>
    </source>
</evidence>
<keyword evidence="15" id="KW-1185">Reference proteome</keyword>
<feature type="compositionally biased region" description="Low complexity" evidence="12">
    <location>
        <begin position="745"/>
        <end position="755"/>
    </location>
</feature>
<protein>
    <recommendedName>
        <fullName evidence="11">AP-3 complex subunit beta</fullName>
    </recommendedName>
</protein>
<dbReference type="EMBL" id="JBJKBG010000010">
    <property type="protein sequence ID" value="KAL3717776.1"/>
    <property type="molecule type" value="Genomic_DNA"/>
</dbReference>
<dbReference type="InterPro" id="IPR029390">
    <property type="entry name" value="AP3B_C"/>
</dbReference>
<dbReference type="GO" id="GO:0030665">
    <property type="term" value="C:clathrin-coated vesicle membrane"/>
    <property type="evidence" value="ECO:0007669"/>
    <property type="project" value="UniProtKB-SubCell"/>
</dbReference>
<evidence type="ECO:0000256" key="4">
    <source>
        <dbReference type="ARBA" id="ARBA00022448"/>
    </source>
</evidence>
<dbReference type="InterPro" id="IPR026739">
    <property type="entry name" value="AP_beta"/>
</dbReference>
<keyword evidence="9" id="KW-0968">Cytoplasmic vesicle</keyword>
<accession>A0ABD3IV31</accession>
<comment type="caution">
    <text evidence="14">The sequence shown here is derived from an EMBL/GenBank/DDBJ whole genome shotgun (WGS) entry which is preliminary data.</text>
</comment>
<keyword evidence="5" id="KW-0597">Phosphoprotein</keyword>
<dbReference type="PANTHER" id="PTHR11134">
    <property type="entry name" value="ADAPTOR COMPLEX SUBUNIT BETA FAMILY MEMBER"/>
    <property type="match status" value="1"/>
</dbReference>
<evidence type="ECO:0000313" key="15">
    <source>
        <dbReference type="Proteomes" id="UP001634007"/>
    </source>
</evidence>
<evidence type="ECO:0000256" key="2">
    <source>
        <dbReference type="ARBA" id="ARBA00004555"/>
    </source>
</evidence>
<gene>
    <name evidence="14" type="ORF">ACJRO7_002994</name>
</gene>
<sequence>MFSQFGATAETLSKASTMMFRIGTDAHLYDDPEDVSIAPLLDSRFDSEKCEALKRLLALIAQGYDVSNFFPQVVKNVASQSLEVKKLVYLYLLHYAEKRPNEALLSINCFQRDLGDTNPLVRAWALRTMAGIRLHVVAPIVLLAVNKCARDPSVYVRKCAANALPKLFDLRIEENISAIEEVVGKLLNDNSPGVVGAAAAAFASVCPNNFPLIGKSYKRLCEILPDVEEWGQILLISILLRYVVARHGLVRESIMSFLIKKESSHQDEEDEFTRIIEGEENTDLKDVYEAELANTICRSYIEGPDEYLSRASYINIDSLKLTSASYTSGKINEDIKILLQCTSPLLWSYNSAVVVAAASVHWIMAPMEDVRRIVKPLLFVLRSSNASRYVVLCNIQIFAKAMPSLFATNFEDFYIVSSDTYQIKALKLDILASIATESSIPFILKEFQDYIRDPDRRFAAATVGAIGLCARRLPKMADGCLDGLLSLTRHEFFSGELGSLDEEAGVLTQIIMSIWSIINRDPIRHEKVVVQLIRSLDAIKVPAARAIIIWMVGEYRSVGEKIPKMLTPVLAYLAYCFKSEALEAKLQILNTNFKVLFDARGKDHLIFRKTLAFVLDLAECDANYDIRDRARFLKKLLECNIGSCLSDTQADCLPQNKNLHCVLAEHIFGGKLKSISPEPLSNRFYLPGSLSQIVFHAAPGYEPLPKPCSLLQDDLDLISTTKGKNMPGDGVAESGTTGMDEFDASDGSSDEGSASNYSSQVTMTGSGSDVYNSESGSVSEEANDAGPLIQISDIGNVDVAPQTGNDYMGDLVSKSALESWLGEQPGSSNTSISHSNRVHRSSARISFGNIGQRVKPKIYVLLDPANGNGLKVEYSFSSEVSSVSPLLVCIEVSFKNCSAESMTEVNLVEEESSNGQDSADQIVAAPESFSTSNSNMPTLVPMEEINSLEPGDTLKRIMQVRFHHHLLPLKLALLYNGKKVPVKLRPNIGYFVKPLPLDLEAFTDNESHLRGMFEYMRGCTFNDHIEEINKDKDGDAVKDKFLLICESLVLKMLSNANLSLVSVDMPVDTKLDDATGLCLRFGCEILSKSIPCLITVTVEGKCSEPLNLTVKVNCEETVFGLNLLNRVVSFLSESPHHHP</sequence>
<comment type="function">
    <text evidence="10">Subunit of non-clathrin- and clathrin-associated adaptor protein complex 3 (AP-3) that plays a role in protein sorting in the late-Golgi/trans-Golgi network (TGN) and/or endosomes. The AP complexes mediate both the recruitment of clathrin to membranes and the recognition of sorting signals within the cytosolic tails of transmembrane cargo molecules. AP-3 appears to be involved in the sorting of a subset of transmembrane proteins targeted to lysosomes and lysosome-related organelles. In concert with the BLOC-1 complex, AP-3 is required to target cargos into vesicles assembled at cell bodies for delivery into neurites and nerve terminals.</text>
</comment>
<reference evidence="14 15" key="1">
    <citation type="submission" date="2024-11" db="EMBL/GenBank/DDBJ databases">
        <title>Chromosome-level genome assembly of Eucalyptus globulus Labill. provides insights into its genome evolution.</title>
        <authorList>
            <person name="Li X."/>
        </authorList>
    </citation>
    <scope>NUCLEOTIDE SEQUENCE [LARGE SCALE GENOMIC DNA]</scope>
    <source>
        <strain evidence="14">CL2024</strain>
        <tissue evidence="14">Fresh tender leaves</tissue>
    </source>
</reference>
<dbReference type="InterPro" id="IPR016024">
    <property type="entry name" value="ARM-type_fold"/>
</dbReference>
<feature type="compositionally biased region" description="Polar residues" evidence="12">
    <location>
        <begin position="756"/>
        <end position="780"/>
    </location>
</feature>
<evidence type="ECO:0000256" key="12">
    <source>
        <dbReference type="SAM" id="MobiDB-lite"/>
    </source>
</evidence>
<evidence type="ECO:0000256" key="9">
    <source>
        <dbReference type="ARBA" id="ARBA00023329"/>
    </source>
</evidence>
<keyword evidence="4 11" id="KW-0813">Transport</keyword>
<dbReference type="SMART" id="SM01355">
    <property type="entry name" value="AP3B1_C"/>
    <property type="match status" value="1"/>
</dbReference>
<dbReference type="PIRSF" id="PIRSF037096">
    <property type="entry name" value="AP3_complex_beta"/>
    <property type="match status" value="1"/>
</dbReference>
<comment type="subcellular location">
    <subcellularLocation>
        <location evidence="1">Cytoplasmic vesicle</location>
        <location evidence="1">Clathrin-coated vesicle membrane</location>
        <topology evidence="1">Peripheral membrane protein</topology>
        <orientation evidence="1">Cytoplasmic side</orientation>
    </subcellularLocation>
    <subcellularLocation>
        <location evidence="2">Golgi apparatus</location>
    </subcellularLocation>
</comment>
<keyword evidence="6 11" id="KW-0653">Protein transport</keyword>
<dbReference type="Gene3D" id="1.25.10.10">
    <property type="entry name" value="Leucine-rich Repeat Variant"/>
    <property type="match status" value="1"/>
</dbReference>